<dbReference type="EMBL" id="FMKA01000074">
    <property type="protein sequence ID" value="SCP99935.1"/>
    <property type="molecule type" value="Genomic_DNA"/>
</dbReference>
<reference evidence="1 2" key="1">
    <citation type="submission" date="2016-09" db="EMBL/GenBank/DDBJ databases">
        <authorList>
            <person name="Capua I."/>
            <person name="De Benedictis P."/>
            <person name="Joannis T."/>
            <person name="Lombin L.H."/>
            <person name="Cattoli G."/>
        </authorList>
    </citation>
    <scope>NUCLEOTIDE SEQUENCE [LARGE SCALE GENOMIC DNA]</scope>
    <source>
        <strain evidence="1 2">GluBS11</strain>
    </source>
</reference>
<dbReference type="AlphaFoldDB" id="A0A1D3TZE8"/>
<accession>A0A1D3TZE8</accession>
<protein>
    <submittedName>
        <fullName evidence="1">Uncharacterized protein</fullName>
    </submittedName>
</protein>
<organism evidence="1 2">
    <name type="scientific">Anaerobium acetethylicum</name>
    <dbReference type="NCBI Taxonomy" id="1619234"/>
    <lineage>
        <taxon>Bacteria</taxon>
        <taxon>Bacillati</taxon>
        <taxon>Bacillota</taxon>
        <taxon>Clostridia</taxon>
        <taxon>Lachnospirales</taxon>
        <taxon>Lachnospiraceae</taxon>
        <taxon>Anaerobium</taxon>
    </lineage>
</organism>
<sequence length="85" mass="10444">MLVAGFKEYLKNRRFVQYFNKLQKQMIRFLNDLPCEQTEYEEDYVRTLMEKITVYDDNIIVEFKSGIEIHVNEYLVMQNHPQRFT</sequence>
<dbReference type="RefSeq" id="WP_242875702.1">
    <property type="nucleotide sequence ID" value="NZ_FMKA01000074.1"/>
</dbReference>
<gene>
    <name evidence="1" type="ORF">SAMN05421730_10746</name>
</gene>
<keyword evidence="2" id="KW-1185">Reference proteome</keyword>
<dbReference type="STRING" id="1619234.SAMN05421730_10746"/>
<proteinExistence type="predicted"/>
<dbReference type="Proteomes" id="UP000199315">
    <property type="component" value="Unassembled WGS sequence"/>
</dbReference>
<evidence type="ECO:0000313" key="1">
    <source>
        <dbReference type="EMBL" id="SCP99935.1"/>
    </source>
</evidence>
<name>A0A1D3TZE8_9FIRM</name>
<evidence type="ECO:0000313" key="2">
    <source>
        <dbReference type="Proteomes" id="UP000199315"/>
    </source>
</evidence>